<name>A0A6J5NRE5_9CAUD</name>
<evidence type="ECO:0000256" key="1">
    <source>
        <dbReference type="SAM" id="Coils"/>
    </source>
</evidence>
<evidence type="ECO:0000313" key="3">
    <source>
        <dbReference type="EMBL" id="CAB4161473.1"/>
    </source>
</evidence>
<protein>
    <recommendedName>
        <fullName evidence="4">Scaffolding protein</fullName>
    </recommendedName>
</protein>
<evidence type="ECO:0008006" key="4">
    <source>
        <dbReference type="Google" id="ProtNLM"/>
    </source>
</evidence>
<sequence>MTNATIFGGEGDNQPTNTAPATTDAQLFTALVGEGQKYKTPEELAKAYTNADQFIETLKEENRKLREQAASAKTIDEVLERMSKQNVAPEDDTPPVAGITPDVVQQLVEKTLEGREAAKSKMDNLLKADSLMKEKFGEKAAEVFKQRASTPEKAKILMELAATDPVDFVNMFGGQVTLPANNMDTGSMNTTSVASNGGDRSKVAGTKEWAAKVRKEDPKTYWSQDFQYKLQQTVSQNPALYFGQ</sequence>
<organism evidence="3">
    <name type="scientific">uncultured Caudovirales phage</name>
    <dbReference type="NCBI Taxonomy" id="2100421"/>
    <lineage>
        <taxon>Viruses</taxon>
        <taxon>Duplodnaviria</taxon>
        <taxon>Heunggongvirae</taxon>
        <taxon>Uroviricota</taxon>
        <taxon>Caudoviricetes</taxon>
        <taxon>Peduoviridae</taxon>
        <taxon>Maltschvirus</taxon>
        <taxon>Maltschvirus maltsch</taxon>
    </lineage>
</organism>
<gene>
    <name evidence="3" type="ORF">UFOVP729_54</name>
</gene>
<accession>A0A6J5NRE5</accession>
<feature type="coiled-coil region" evidence="1">
    <location>
        <begin position="48"/>
        <end position="75"/>
    </location>
</feature>
<feature type="region of interest" description="Disordered" evidence="2">
    <location>
        <begin position="1"/>
        <end position="22"/>
    </location>
</feature>
<keyword evidence="1" id="KW-0175">Coiled coil</keyword>
<evidence type="ECO:0000256" key="2">
    <source>
        <dbReference type="SAM" id="MobiDB-lite"/>
    </source>
</evidence>
<proteinExistence type="predicted"/>
<dbReference type="EMBL" id="LR796700">
    <property type="protein sequence ID" value="CAB4161473.1"/>
    <property type="molecule type" value="Genomic_DNA"/>
</dbReference>
<feature type="compositionally biased region" description="Polar residues" evidence="2">
    <location>
        <begin position="13"/>
        <end position="22"/>
    </location>
</feature>
<reference evidence="3" key="1">
    <citation type="submission" date="2020-04" db="EMBL/GenBank/DDBJ databases">
        <authorList>
            <person name="Chiriac C."/>
            <person name="Salcher M."/>
            <person name="Ghai R."/>
            <person name="Kavagutti S V."/>
        </authorList>
    </citation>
    <scope>NUCLEOTIDE SEQUENCE</scope>
</reference>